<feature type="transmembrane region" description="Helical" evidence="1">
    <location>
        <begin position="116"/>
        <end position="135"/>
    </location>
</feature>
<feature type="transmembrane region" description="Helical" evidence="1">
    <location>
        <begin position="415"/>
        <end position="440"/>
    </location>
</feature>
<sequence>MIAVAHWYALEIRRSVQRMLLVAYLLWMVMLMGWSLDSTGASQSAAFIVPISLGVASAWIGFSLVRRFPPLLLTPIPLMFAFIATFFGVGPCFHLTVEGSLPMSDLRVPVTVADFFRVQALNLAGLSFLFLGMWWSQVLIKWHFSSRNHQLRVSGRPLRRREVLDLFRVSAYGDKVLRQGWLLFLCLAILLRGSDRILGHDLGSALPGFLNMLDRSAWIAALLGGILAGRKGRIWWLAVLLPVVIGIADGALYLRKSFIVWPVILGFLGLYLGGKGARTLSVGAIVVVALFLVAKPIVDAGRSAVWATQSMSAAQYYGQLAQKGDALGQPDGGVNEAWARLNYTPVQTGLMAAYDNGTPGGTFAEMHWMFIPRFLAMGEKPILDFGARTTMVLFGHDRSSTGPTIFGEAYWNGGWLLVAISGLVTGAIFVAIGLTSLWLLLQKDVLAWPLVFSGLGSGQLLTGMFTKGLVGAAVVYFALVAVFWFFKRRRRRRAAHFSADAKKVGQRL</sequence>
<name>L0GWS4_9GAMM</name>
<feature type="transmembrane region" description="Helical" evidence="1">
    <location>
        <begin position="280"/>
        <end position="298"/>
    </location>
</feature>
<evidence type="ECO:0000313" key="3">
    <source>
        <dbReference type="Proteomes" id="UP000010816"/>
    </source>
</evidence>
<feature type="transmembrane region" description="Helical" evidence="1">
    <location>
        <begin position="76"/>
        <end position="96"/>
    </location>
</feature>
<dbReference type="eggNOG" id="ENOG50335MI">
    <property type="taxonomic scope" value="Bacteria"/>
</dbReference>
<feature type="transmembrane region" description="Helical" evidence="1">
    <location>
        <begin position="258"/>
        <end position="273"/>
    </location>
</feature>
<feature type="transmembrane region" description="Helical" evidence="1">
    <location>
        <begin position="20"/>
        <end position="36"/>
    </location>
</feature>
<dbReference type="PATRIC" id="fig|765912.4.peg.969"/>
<evidence type="ECO:0008006" key="4">
    <source>
        <dbReference type="Google" id="ProtNLM"/>
    </source>
</evidence>
<dbReference type="EMBL" id="CP003051">
    <property type="protein sequence ID" value="AGA89820.1"/>
    <property type="molecule type" value="Genomic_DNA"/>
</dbReference>
<feature type="transmembrane region" description="Helical" evidence="1">
    <location>
        <begin position="445"/>
        <end position="462"/>
    </location>
</feature>
<gene>
    <name evidence="2" type="ORF">Thimo_0998</name>
</gene>
<keyword evidence="1" id="KW-0812">Transmembrane</keyword>
<dbReference type="STRING" id="765912.Thimo_0998"/>
<keyword evidence="1" id="KW-1133">Transmembrane helix</keyword>
<dbReference type="HOGENOM" id="CLU_524626_0_0_6"/>
<keyword evidence="1" id="KW-0472">Membrane</keyword>
<dbReference type="Proteomes" id="UP000010816">
    <property type="component" value="Chromosome"/>
</dbReference>
<evidence type="ECO:0000256" key="1">
    <source>
        <dbReference type="SAM" id="Phobius"/>
    </source>
</evidence>
<feature type="transmembrane region" description="Helical" evidence="1">
    <location>
        <begin position="42"/>
        <end position="64"/>
    </location>
</feature>
<organism evidence="2 3">
    <name type="scientific">Thioflavicoccus mobilis 8321</name>
    <dbReference type="NCBI Taxonomy" id="765912"/>
    <lineage>
        <taxon>Bacteria</taxon>
        <taxon>Pseudomonadati</taxon>
        <taxon>Pseudomonadota</taxon>
        <taxon>Gammaproteobacteria</taxon>
        <taxon>Chromatiales</taxon>
        <taxon>Chromatiaceae</taxon>
        <taxon>Thioflavicoccus</taxon>
    </lineage>
</organism>
<accession>L0GWS4</accession>
<proteinExistence type="predicted"/>
<reference evidence="2 3" key="1">
    <citation type="submission" date="2011-09" db="EMBL/GenBank/DDBJ databases">
        <title>Complete sequence of chromosome of Thioflavicoccus mobilis 8321.</title>
        <authorList>
            <consortium name="US DOE Joint Genome Institute"/>
            <person name="Lucas S."/>
            <person name="Han J."/>
            <person name="Lapidus A."/>
            <person name="Cheng J.-F."/>
            <person name="Goodwin L."/>
            <person name="Pitluck S."/>
            <person name="Peters L."/>
            <person name="Ovchinnikova G."/>
            <person name="Lu M."/>
            <person name="Detter J.C."/>
            <person name="Han C."/>
            <person name="Tapia R."/>
            <person name="Land M."/>
            <person name="Hauser L."/>
            <person name="Kyrpides N."/>
            <person name="Ivanova N."/>
            <person name="Pagani I."/>
            <person name="Vogl K."/>
            <person name="Liu Z."/>
            <person name="Imhoff J."/>
            <person name="Thiel V."/>
            <person name="Frigaard N.-U."/>
            <person name="Bryant D."/>
            <person name="Woyke T."/>
        </authorList>
    </citation>
    <scope>NUCLEOTIDE SEQUENCE [LARGE SCALE GENOMIC DNA]</scope>
    <source>
        <strain evidence="2 3">8321</strain>
    </source>
</reference>
<dbReference type="KEGG" id="tmb:Thimo_0998"/>
<keyword evidence="3" id="KW-1185">Reference proteome</keyword>
<feature type="transmembrane region" description="Helical" evidence="1">
    <location>
        <begin position="468"/>
        <end position="486"/>
    </location>
</feature>
<evidence type="ECO:0000313" key="2">
    <source>
        <dbReference type="EMBL" id="AGA89820.1"/>
    </source>
</evidence>
<feature type="transmembrane region" description="Helical" evidence="1">
    <location>
        <begin position="234"/>
        <end position="252"/>
    </location>
</feature>
<dbReference type="AlphaFoldDB" id="L0GWS4"/>
<protein>
    <recommendedName>
        <fullName evidence="4">O-antigen polysaccharide polymerase Wzy</fullName>
    </recommendedName>
</protein>